<dbReference type="Proteomes" id="UP000504638">
    <property type="component" value="Unplaced"/>
</dbReference>
<feature type="compositionally biased region" description="Basic residues" evidence="2">
    <location>
        <begin position="431"/>
        <end position="441"/>
    </location>
</feature>
<feature type="compositionally biased region" description="Polar residues" evidence="2">
    <location>
        <begin position="268"/>
        <end position="279"/>
    </location>
</feature>
<dbReference type="InterPro" id="IPR012677">
    <property type="entry name" value="Nucleotide-bd_a/b_plait_sf"/>
</dbReference>
<evidence type="ECO:0000313" key="6">
    <source>
        <dbReference type="RefSeq" id="XP_033532292.1"/>
    </source>
</evidence>
<dbReference type="GeneID" id="54423916"/>
<dbReference type="Pfam" id="PF00076">
    <property type="entry name" value="RRM_1"/>
    <property type="match status" value="1"/>
</dbReference>
<evidence type="ECO:0000256" key="1">
    <source>
        <dbReference type="PROSITE-ProRule" id="PRU00176"/>
    </source>
</evidence>
<feature type="compositionally biased region" description="Low complexity" evidence="2">
    <location>
        <begin position="142"/>
        <end position="156"/>
    </location>
</feature>
<evidence type="ECO:0000313" key="4">
    <source>
        <dbReference type="EMBL" id="KAF1810661.1"/>
    </source>
</evidence>
<reference evidence="6" key="3">
    <citation type="submission" date="2025-04" db="UniProtKB">
        <authorList>
            <consortium name="RefSeq"/>
        </authorList>
    </citation>
    <scope>IDENTIFICATION</scope>
    <source>
        <strain evidence="6">CBS 781.70</strain>
    </source>
</reference>
<feature type="compositionally biased region" description="Pro residues" evidence="2">
    <location>
        <begin position="749"/>
        <end position="764"/>
    </location>
</feature>
<sequence>MTFSPPTNAPEFRSKTLSPVSPKPLHYPSPSNIPILEMQMDPAYQAELPHDAPQAAGNQPNIIQDAPQPGRPEGVETIHMSQVQGHANPAMDGTGLAVDNISNAFAGNGGDGVNSQSNSLIDQLAQQPTTSNVDATSEAVNPDTTTSTTQFPTPETGDSQPPQPTQTGESQEQPNKATSLPTTVESGGVDFQALLDNLTTPLPSQPEDPNVSATSISGENPSNGSQSSSSATIYSTLPPRPPPQDKPTTHPNYDPGDDIRSYHPHNQLPGSNPYRTQSGVPPIMTGSTPAVQPPAQLPAQMPQPSPITPGVQPPVEGPGSGDDEIPWTPEMQTDYDQFLQEERAYVSEGQWDKFPAGSRLFIGNLPTEKVNKKDIFAKFSRHGKLAQVSIKQAYGFVQFLDSESCWRSLQAEQGMLLRGRKMHLEISKPQKNTKKAEKRRSRSPDHGRGGRGRNVDRYVGDMNGGGGRRGRDDYRPGRSPSPRGYGRERDRYERYRRSRSRSPYGGRGDRGDYYGHPSSRDDDDLPPRRNPRDVPDVQILVLDNLDRGFIQYVEKGFIGAGIRVDTLIMSPRLSESAVVQRQIVEGVYAVCKLTRGSQASGKINLQVFDRSQGLDNVRFDEYANLEPTIGAALVTRAKQATPQPGYGSQYPPYGAPSAPYGMPPPSASIPPLPNSVPPTPSNVASLIGNLHGPDLQRFLSSYQQQQPGHAQSDATSLTPDLARILSTASTQPPAQPGAYPPRGTGQYPPYNPTGAPPQGAPGPAPGGQQPNVDELMAQLAQYRR</sequence>
<dbReference type="PANTHER" id="PTHR23295:SF6">
    <property type="entry name" value="NEOSIN, ISOFORM A"/>
    <property type="match status" value="1"/>
</dbReference>
<feature type="compositionally biased region" description="Pro residues" evidence="2">
    <location>
        <begin position="291"/>
        <end position="316"/>
    </location>
</feature>
<evidence type="ECO:0000259" key="3">
    <source>
        <dbReference type="PROSITE" id="PS50102"/>
    </source>
</evidence>
<feature type="compositionally biased region" description="Polar residues" evidence="2">
    <location>
        <begin position="157"/>
        <end position="185"/>
    </location>
</feature>
<feature type="region of interest" description="Disordered" evidence="2">
    <location>
        <begin position="86"/>
        <end position="324"/>
    </location>
</feature>
<gene>
    <name evidence="4 6" type="ORF">P152DRAFT_92698</name>
</gene>
<feature type="region of interest" description="Disordered" evidence="2">
    <location>
        <begin position="50"/>
        <end position="74"/>
    </location>
</feature>
<dbReference type="GO" id="GO:0003723">
    <property type="term" value="F:RNA binding"/>
    <property type="evidence" value="ECO:0007669"/>
    <property type="project" value="UniProtKB-UniRule"/>
</dbReference>
<keyword evidence="1" id="KW-0694">RNA-binding</keyword>
<feature type="compositionally biased region" description="Basic and acidic residues" evidence="2">
    <location>
        <begin position="485"/>
        <end position="495"/>
    </location>
</feature>
<evidence type="ECO:0000256" key="2">
    <source>
        <dbReference type="SAM" id="MobiDB-lite"/>
    </source>
</evidence>
<reference evidence="6" key="2">
    <citation type="submission" date="2020-04" db="EMBL/GenBank/DDBJ databases">
        <authorList>
            <consortium name="NCBI Genome Project"/>
        </authorList>
    </citation>
    <scope>NUCLEOTIDE SEQUENCE</scope>
    <source>
        <strain evidence="6">CBS 781.70</strain>
    </source>
</reference>
<dbReference type="OrthoDB" id="10044938at2759"/>
<feature type="region of interest" description="Disordered" evidence="2">
    <location>
        <begin position="1"/>
        <end position="34"/>
    </location>
</feature>
<feature type="domain" description="RRM" evidence="3">
    <location>
        <begin position="358"/>
        <end position="429"/>
    </location>
</feature>
<dbReference type="InterPro" id="IPR000504">
    <property type="entry name" value="RRM_dom"/>
</dbReference>
<dbReference type="RefSeq" id="XP_033532292.1">
    <property type="nucleotide sequence ID" value="XM_033683346.1"/>
</dbReference>
<protein>
    <recommendedName>
        <fullName evidence="3">RRM domain-containing protein</fullName>
    </recommendedName>
</protein>
<dbReference type="SUPFAM" id="SSF54928">
    <property type="entry name" value="RNA-binding domain, RBD"/>
    <property type="match status" value="1"/>
</dbReference>
<organism evidence="4">
    <name type="scientific">Eremomyces bilateralis CBS 781.70</name>
    <dbReference type="NCBI Taxonomy" id="1392243"/>
    <lineage>
        <taxon>Eukaryota</taxon>
        <taxon>Fungi</taxon>
        <taxon>Dikarya</taxon>
        <taxon>Ascomycota</taxon>
        <taxon>Pezizomycotina</taxon>
        <taxon>Dothideomycetes</taxon>
        <taxon>Dothideomycetes incertae sedis</taxon>
        <taxon>Eremomycetales</taxon>
        <taxon>Eremomycetaceae</taxon>
        <taxon>Eremomyces</taxon>
    </lineage>
</organism>
<dbReference type="PROSITE" id="PS50102">
    <property type="entry name" value="RRM"/>
    <property type="match status" value="1"/>
</dbReference>
<feature type="region of interest" description="Disordered" evidence="2">
    <location>
        <begin position="420"/>
        <end position="533"/>
    </location>
</feature>
<dbReference type="Gene3D" id="3.30.70.330">
    <property type="match status" value="1"/>
</dbReference>
<name>A0A6G1FY94_9PEZI</name>
<dbReference type="EMBL" id="ML975165">
    <property type="protein sequence ID" value="KAF1810661.1"/>
    <property type="molecule type" value="Genomic_DNA"/>
</dbReference>
<keyword evidence="5" id="KW-1185">Reference proteome</keyword>
<reference evidence="4 6" key="1">
    <citation type="submission" date="2020-01" db="EMBL/GenBank/DDBJ databases">
        <authorList>
            <consortium name="DOE Joint Genome Institute"/>
            <person name="Haridas S."/>
            <person name="Albert R."/>
            <person name="Binder M."/>
            <person name="Bloem J."/>
            <person name="Labutti K."/>
            <person name="Salamov A."/>
            <person name="Andreopoulos B."/>
            <person name="Baker S.E."/>
            <person name="Barry K."/>
            <person name="Bills G."/>
            <person name="Bluhm B.H."/>
            <person name="Cannon C."/>
            <person name="Castanera R."/>
            <person name="Culley D.E."/>
            <person name="Daum C."/>
            <person name="Ezra D."/>
            <person name="Gonzalez J.B."/>
            <person name="Henrissat B."/>
            <person name="Kuo A."/>
            <person name="Liang C."/>
            <person name="Lipzen A."/>
            <person name="Lutzoni F."/>
            <person name="Magnuson J."/>
            <person name="Mondo S."/>
            <person name="Nolan M."/>
            <person name="Ohm R."/>
            <person name="Pangilinan J."/>
            <person name="Park H.-J."/>
            <person name="Ramirez L."/>
            <person name="Alfaro M."/>
            <person name="Sun H."/>
            <person name="Tritt A."/>
            <person name="Yoshinaga Y."/>
            <person name="Zwiers L.-H."/>
            <person name="Turgeon B.G."/>
            <person name="Goodwin S.B."/>
            <person name="Spatafora J.W."/>
            <person name="Crous P.W."/>
            <person name="Grigoriev I.V."/>
        </authorList>
    </citation>
    <scope>NUCLEOTIDE SEQUENCE</scope>
    <source>
        <strain evidence="4 6">CBS 781.70</strain>
    </source>
</reference>
<evidence type="ECO:0000313" key="5">
    <source>
        <dbReference type="Proteomes" id="UP000504638"/>
    </source>
</evidence>
<dbReference type="PANTHER" id="PTHR23295">
    <property type="entry name" value="NUCLEAR RECEPTOR COACTIVATOR 5-RELATED"/>
    <property type="match status" value="1"/>
</dbReference>
<dbReference type="SUPFAM" id="SSF52954">
    <property type="entry name" value="Class II aaRS ABD-related"/>
    <property type="match status" value="1"/>
</dbReference>
<feature type="region of interest" description="Disordered" evidence="2">
    <location>
        <begin position="728"/>
        <end position="784"/>
    </location>
</feature>
<dbReference type="InterPro" id="IPR052600">
    <property type="entry name" value="Nuc_rcpt_coact/corep"/>
</dbReference>
<feature type="compositionally biased region" description="Polar residues" evidence="2">
    <location>
        <begin position="113"/>
        <end position="139"/>
    </location>
</feature>
<feature type="compositionally biased region" description="Basic and acidic residues" evidence="2">
    <location>
        <begin position="442"/>
        <end position="459"/>
    </location>
</feature>
<feature type="compositionally biased region" description="Low complexity" evidence="2">
    <location>
        <begin position="217"/>
        <end position="230"/>
    </location>
</feature>
<proteinExistence type="predicted"/>
<feature type="compositionally biased region" description="Pro residues" evidence="2">
    <location>
        <begin position="661"/>
        <end position="677"/>
    </location>
</feature>
<dbReference type="AlphaFoldDB" id="A0A6G1FY94"/>
<dbReference type="InterPro" id="IPR035979">
    <property type="entry name" value="RBD_domain_sf"/>
</dbReference>
<feature type="region of interest" description="Disordered" evidence="2">
    <location>
        <begin position="657"/>
        <end position="677"/>
    </location>
</feature>
<accession>A0A6G1FY94</accession>
<dbReference type="SMART" id="SM00360">
    <property type="entry name" value="RRM"/>
    <property type="match status" value="1"/>
</dbReference>